<reference evidence="11" key="1">
    <citation type="submission" date="2022-08" db="EMBL/GenBank/DDBJ databases">
        <authorList>
            <person name="Marques A."/>
        </authorList>
    </citation>
    <scope>NUCLEOTIDE SEQUENCE</scope>
    <source>
        <strain evidence="11">RhyPub2mFocal</strain>
        <tissue evidence="11">Leaves</tissue>
    </source>
</reference>
<feature type="compositionally biased region" description="Low complexity" evidence="9">
    <location>
        <begin position="1"/>
        <end position="16"/>
    </location>
</feature>
<protein>
    <submittedName>
        <fullName evidence="11">Dehydration-responsive element-binding protein 1E</fullName>
    </submittedName>
</protein>
<dbReference type="FunFam" id="3.30.730.10:FF:000001">
    <property type="entry name" value="Ethylene-responsive transcription factor 2"/>
    <property type="match status" value="1"/>
</dbReference>
<keyword evidence="5" id="KW-0010">Activator</keyword>
<evidence type="ECO:0000256" key="3">
    <source>
        <dbReference type="ARBA" id="ARBA00023016"/>
    </source>
</evidence>
<dbReference type="EMBL" id="JAMFTS010000003">
    <property type="protein sequence ID" value="KAJ4774774.1"/>
    <property type="molecule type" value="Genomic_DNA"/>
</dbReference>
<gene>
    <name evidence="11" type="ORF">LUZ62_059031</name>
</gene>
<dbReference type="PRINTS" id="PR00367">
    <property type="entry name" value="ETHRSPELEMNT"/>
</dbReference>
<evidence type="ECO:0000256" key="6">
    <source>
        <dbReference type="ARBA" id="ARBA00023163"/>
    </source>
</evidence>
<dbReference type="Gene3D" id="3.30.730.10">
    <property type="entry name" value="AP2/ERF domain"/>
    <property type="match status" value="1"/>
</dbReference>
<dbReference type="InterPro" id="IPR036955">
    <property type="entry name" value="AP2/ERF_dom_sf"/>
</dbReference>
<evidence type="ECO:0000256" key="4">
    <source>
        <dbReference type="ARBA" id="ARBA00023125"/>
    </source>
</evidence>
<dbReference type="Pfam" id="PF00847">
    <property type="entry name" value="AP2"/>
    <property type="match status" value="1"/>
</dbReference>
<proteinExistence type="inferred from homology"/>
<dbReference type="PROSITE" id="PS51032">
    <property type="entry name" value="AP2_ERF"/>
    <property type="match status" value="1"/>
</dbReference>
<feature type="domain" description="AP2/ERF" evidence="10">
    <location>
        <begin position="41"/>
        <end position="99"/>
    </location>
</feature>
<dbReference type="GO" id="GO:0003700">
    <property type="term" value="F:DNA-binding transcription factor activity"/>
    <property type="evidence" value="ECO:0007669"/>
    <property type="project" value="InterPro"/>
</dbReference>
<dbReference type="PANTHER" id="PTHR31839">
    <property type="entry name" value="DEHYDRATION-RESPONSIVE ELEMENT-BINDING PROTEIN 1D"/>
    <property type="match status" value="1"/>
</dbReference>
<dbReference type="InterPro" id="IPR016177">
    <property type="entry name" value="DNA-bd_dom_sf"/>
</dbReference>
<evidence type="ECO:0000256" key="5">
    <source>
        <dbReference type="ARBA" id="ARBA00023159"/>
    </source>
</evidence>
<sequence length="227" mass="25097">MESSTGESGSPTTSSEYATVSSSPPKRPAGRTKFRETRHPIYRGVRRRSNTNRWVCEVREPNKRSRIWLGTFSTAEMAARAHDVAAIALKGHAACLNFADSAWLINMPMSFSSVKELKRMAIDVAEELHGTENRETETDASSTTASQVSDETEVLSGAPSSDEETADSDGFDRMEFDLDRNGEMNLALYYASLAEALLMEPSVGSYGSWEEDVESTDVSLWNYSIEI</sequence>
<keyword evidence="7" id="KW-0539">Nucleus</keyword>
<dbReference type="GO" id="GO:0003677">
    <property type="term" value="F:DNA binding"/>
    <property type="evidence" value="ECO:0007669"/>
    <property type="project" value="UniProtKB-KW"/>
</dbReference>
<feature type="region of interest" description="Disordered" evidence="9">
    <location>
        <begin position="1"/>
        <end position="39"/>
    </location>
</feature>
<name>A0AAV8E5W3_9POAL</name>
<dbReference type="AlphaFoldDB" id="A0AAV8E5W3"/>
<feature type="region of interest" description="Disordered" evidence="9">
    <location>
        <begin position="130"/>
        <end position="174"/>
    </location>
</feature>
<keyword evidence="12" id="KW-1185">Reference proteome</keyword>
<dbReference type="SUPFAM" id="SSF54171">
    <property type="entry name" value="DNA-binding domain"/>
    <property type="match status" value="1"/>
</dbReference>
<evidence type="ECO:0000313" key="12">
    <source>
        <dbReference type="Proteomes" id="UP001140206"/>
    </source>
</evidence>
<dbReference type="InterPro" id="IPR001471">
    <property type="entry name" value="AP2/ERF_dom"/>
</dbReference>
<dbReference type="PANTHER" id="PTHR31839:SF57">
    <property type="entry name" value="DEHYDRATION-RESPONSIVE ELEMENT-BINDING PROTEIN 1B"/>
    <property type="match status" value="1"/>
</dbReference>
<evidence type="ECO:0000259" key="10">
    <source>
        <dbReference type="PROSITE" id="PS51032"/>
    </source>
</evidence>
<evidence type="ECO:0000256" key="9">
    <source>
        <dbReference type="SAM" id="MobiDB-lite"/>
    </source>
</evidence>
<keyword evidence="4" id="KW-0238">DNA-binding</keyword>
<dbReference type="CDD" id="cd00018">
    <property type="entry name" value="AP2"/>
    <property type="match status" value="1"/>
</dbReference>
<evidence type="ECO:0000256" key="7">
    <source>
        <dbReference type="ARBA" id="ARBA00023242"/>
    </source>
</evidence>
<dbReference type="InterPro" id="IPR045277">
    <property type="entry name" value="DRE1A-I"/>
</dbReference>
<keyword evidence="6" id="KW-0804">Transcription</keyword>
<comment type="subcellular location">
    <subcellularLocation>
        <location evidence="1">Nucleus</location>
    </subcellularLocation>
</comment>
<dbReference type="SMART" id="SM00380">
    <property type="entry name" value="AP2"/>
    <property type="match status" value="1"/>
</dbReference>
<comment type="caution">
    <text evidence="11">The sequence shown here is derived from an EMBL/GenBank/DDBJ whole genome shotgun (WGS) entry which is preliminary data.</text>
</comment>
<keyword evidence="3" id="KW-0346">Stress response</keyword>
<comment type="similarity">
    <text evidence="8">Belongs to the AP2/ERF transcription factor family. ERF subfamily.</text>
</comment>
<dbReference type="Proteomes" id="UP001140206">
    <property type="component" value="Chromosome 3"/>
</dbReference>
<keyword evidence="2" id="KW-0805">Transcription regulation</keyword>
<evidence type="ECO:0000256" key="2">
    <source>
        <dbReference type="ARBA" id="ARBA00023015"/>
    </source>
</evidence>
<organism evidence="11 12">
    <name type="scientific">Rhynchospora pubera</name>
    <dbReference type="NCBI Taxonomy" id="906938"/>
    <lineage>
        <taxon>Eukaryota</taxon>
        <taxon>Viridiplantae</taxon>
        <taxon>Streptophyta</taxon>
        <taxon>Embryophyta</taxon>
        <taxon>Tracheophyta</taxon>
        <taxon>Spermatophyta</taxon>
        <taxon>Magnoliopsida</taxon>
        <taxon>Liliopsida</taxon>
        <taxon>Poales</taxon>
        <taxon>Cyperaceae</taxon>
        <taxon>Cyperoideae</taxon>
        <taxon>Rhynchosporeae</taxon>
        <taxon>Rhynchospora</taxon>
    </lineage>
</organism>
<evidence type="ECO:0000313" key="11">
    <source>
        <dbReference type="EMBL" id="KAJ4774774.1"/>
    </source>
</evidence>
<dbReference type="GO" id="GO:0005634">
    <property type="term" value="C:nucleus"/>
    <property type="evidence" value="ECO:0007669"/>
    <property type="project" value="UniProtKB-SubCell"/>
</dbReference>
<evidence type="ECO:0000256" key="1">
    <source>
        <dbReference type="ARBA" id="ARBA00004123"/>
    </source>
</evidence>
<accession>A0AAV8E5W3</accession>
<evidence type="ECO:0000256" key="8">
    <source>
        <dbReference type="ARBA" id="ARBA00024343"/>
    </source>
</evidence>